<evidence type="ECO:0000313" key="2">
    <source>
        <dbReference type="EMBL" id="PMD36512.1"/>
    </source>
</evidence>
<feature type="compositionally biased region" description="Basic and acidic residues" evidence="1">
    <location>
        <begin position="20"/>
        <end position="33"/>
    </location>
</feature>
<dbReference type="Proteomes" id="UP000235786">
    <property type="component" value="Unassembled WGS sequence"/>
</dbReference>
<organism evidence="2 3">
    <name type="scientific">Hyaloscypha variabilis (strain UAMH 11265 / GT02V1 / F)</name>
    <name type="common">Meliniomyces variabilis</name>
    <dbReference type="NCBI Taxonomy" id="1149755"/>
    <lineage>
        <taxon>Eukaryota</taxon>
        <taxon>Fungi</taxon>
        <taxon>Dikarya</taxon>
        <taxon>Ascomycota</taxon>
        <taxon>Pezizomycotina</taxon>
        <taxon>Leotiomycetes</taxon>
        <taxon>Helotiales</taxon>
        <taxon>Hyaloscyphaceae</taxon>
        <taxon>Hyaloscypha</taxon>
        <taxon>Hyaloscypha variabilis</taxon>
    </lineage>
</organism>
<dbReference type="Pfam" id="PF12223">
    <property type="entry name" value="DUF3602"/>
    <property type="match status" value="1"/>
</dbReference>
<reference evidence="2 3" key="1">
    <citation type="submission" date="2016-04" db="EMBL/GenBank/DDBJ databases">
        <title>A degradative enzymes factory behind the ericoid mycorrhizal symbiosis.</title>
        <authorList>
            <consortium name="DOE Joint Genome Institute"/>
            <person name="Martino E."/>
            <person name="Morin E."/>
            <person name="Grelet G."/>
            <person name="Kuo A."/>
            <person name="Kohler A."/>
            <person name="Daghino S."/>
            <person name="Barry K."/>
            <person name="Choi C."/>
            <person name="Cichocki N."/>
            <person name="Clum A."/>
            <person name="Copeland A."/>
            <person name="Hainaut M."/>
            <person name="Haridas S."/>
            <person name="Labutti K."/>
            <person name="Lindquist E."/>
            <person name="Lipzen A."/>
            <person name="Khouja H.-R."/>
            <person name="Murat C."/>
            <person name="Ohm R."/>
            <person name="Olson A."/>
            <person name="Spatafora J."/>
            <person name="Veneault-Fourrey C."/>
            <person name="Henrissat B."/>
            <person name="Grigoriev I."/>
            <person name="Martin F."/>
            <person name="Perotto S."/>
        </authorList>
    </citation>
    <scope>NUCLEOTIDE SEQUENCE [LARGE SCALE GENOMIC DNA]</scope>
    <source>
        <strain evidence="2 3">F</strain>
    </source>
</reference>
<dbReference type="OrthoDB" id="4159136at2759"/>
<feature type="compositionally biased region" description="Low complexity" evidence="1">
    <location>
        <begin position="82"/>
        <end position="119"/>
    </location>
</feature>
<feature type="region of interest" description="Disordered" evidence="1">
    <location>
        <begin position="1"/>
        <end position="37"/>
    </location>
</feature>
<dbReference type="PANTHER" id="PTHR34693">
    <property type="entry name" value="PROTEIN PAR32"/>
    <property type="match status" value="1"/>
</dbReference>
<sequence>MSEPYKKVGRGGAGNFYSKKTVEDIKGKGKAVDPEALPPATADLARAISASLPAPEYLHTGRGGAGNWLKPTDLTSSGLTQTTSPDPTSIAPSSSSPTEAGPSSPSPSSSSPTSTFATPAPRPGIGVSKRVLGGSKPTYKGGRGGAGNYTDFEAEERARREEEERVRAEMERRVERDVEAGLERPARAYGGVVGGSYEMN</sequence>
<feature type="compositionally biased region" description="Basic and acidic residues" evidence="1">
    <location>
        <begin position="155"/>
        <end position="176"/>
    </location>
</feature>
<accession>A0A2J6RDB5</accession>
<dbReference type="PANTHER" id="PTHR34693:SF5">
    <property type="match status" value="1"/>
</dbReference>
<dbReference type="EMBL" id="KZ613950">
    <property type="protein sequence ID" value="PMD36512.1"/>
    <property type="molecule type" value="Genomic_DNA"/>
</dbReference>
<dbReference type="AlphaFoldDB" id="A0A2J6RDB5"/>
<proteinExistence type="predicted"/>
<dbReference type="InterPro" id="IPR022024">
    <property type="entry name" value="DUF3602"/>
</dbReference>
<name>A0A2J6RDB5_HYAVF</name>
<keyword evidence="3" id="KW-1185">Reference proteome</keyword>
<protein>
    <submittedName>
        <fullName evidence="2">Uncharacterized protein</fullName>
    </submittedName>
</protein>
<dbReference type="InterPro" id="IPR053203">
    <property type="entry name" value="Cisplatin_resist-associated"/>
</dbReference>
<evidence type="ECO:0000256" key="1">
    <source>
        <dbReference type="SAM" id="MobiDB-lite"/>
    </source>
</evidence>
<evidence type="ECO:0000313" key="3">
    <source>
        <dbReference type="Proteomes" id="UP000235786"/>
    </source>
</evidence>
<feature type="region of interest" description="Disordered" evidence="1">
    <location>
        <begin position="55"/>
        <end position="176"/>
    </location>
</feature>
<gene>
    <name evidence="2" type="ORF">L207DRAFT_586218</name>
</gene>